<dbReference type="Proteomes" id="UP000177870">
    <property type="component" value="Chromosome"/>
</dbReference>
<evidence type="ECO:0000256" key="1">
    <source>
        <dbReference type="SAM" id="MobiDB-lite"/>
    </source>
</evidence>
<dbReference type="SMART" id="SM01248">
    <property type="entry name" value="KaiB"/>
    <property type="match status" value="1"/>
</dbReference>
<dbReference type="InterPro" id="IPR036249">
    <property type="entry name" value="Thioredoxin-like_sf"/>
</dbReference>
<dbReference type="OrthoDB" id="5458519at2"/>
<sequence>MLDETPSPQLFKGIAIFTPGEDLVYSIDFNKQSHWHLHLCASLQEILGLPEPPHFLVPGYTATIDRWIDPQTNQLRMSAEIHWLVQHHQALLNAVFGTDNLIWQVAPWEEESCDPAVLETYRNQFPQLWQNHDLILRIDRPEPLSYSDTEEVLPERVTKQNSGRWPSQEHLRAMEKLPGLSKSATDSTDSLTATDVTKPDSLSRMSLPDVSHSQAQPTHSYVLRLFVSGHSSETEYTLKSLYQLLENHLGHPYTLKIIDVFKHPELAETDQISATPTLLRVWPEPVRRIIGDLNDIDQVLQRLTSNIVDSSALQQ</sequence>
<dbReference type="GO" id="GO:0048511">
    <property type="term" value="P:rhythmic process"/>
    <property type="evidence" value="ECO:0007669"/>
    <property type="project" value="InterPro"/>
</dbReference>
<dbReference type="InterPro" id="IPR011649">
    <property type="entry name" value="KaiB_domain"/>
</dbReference>
<dbReference type="KEGG" id="mpro:BJP34_19880"/>
<evidence type="ECO:0000313" key="4">
    <source>
        <dbReference type="Proteomes" id="UP000177870"/>
    </source>
</evidence>
<reference evidence="4" key="1">
    <citation type="submission" date="2016-10" db="EMBL/GenBank/DDBJ databases">
        <title>Comparative genomics uncovers the prolific and rare metabolic potential of the cyanobacterial genus Moorea.</title>
        <authorList>
            <person name="Leao T."/>
            <person name="Castelao G."/>
            <person name="Korobeynikov A."/>
            <person name="Monroe E.A."/>
            <person name="Podell S."/>
            <person name="Glukhov E."/>
            <person name="Allen E."/>
            <person name="Gerwick W.H."/>
            <person name="Gerwick L."/>
        </authorList>
    </citation>
    <scope>NUCLEOTIDE SEQUENCE [LARGE SCALE GENOMIC DNA]</scope>
    <source>
        <strain evidence="4">PAL-8-15-08-1</strain>
    </source>
</reference>
<protein>
    <submittedName>
        <fullName evidence="3">Circadian clock protein KaiB</fullName>
    </submittedName>
</protein>
<dbReference type="STRING" id="1458985.BJP34_19880"/>
<feature type="region of interest" description="Disordered" evidence="1">
    <location>
        <begin position="179"/>
        <end position="213"/>
    </location>
</feature>
<proteinExistence type="predicted"/>
<evidence type="ECO:0000259" key="2">
    <source>
        <dbReference type="SMART" id="SM01248"/>
    </source>
</evidence>
<evidence type="ECO:0000313" key="3">
    <source>
        <dbReference type="EMBL" id="AOX01396.1"/>
    </source>
</evidence>
<dbReference type="Gene3D" id="3.40.30.10">
    <property type="entry name" value="Glutaredoxin"/>
    <property type="match status" value="1"/>
</dbReference>
<dbReference type="CDD" id="cd02978">
    <property type="entry name" value="KaiB_like"/>
    <property type="match status" value="1"/>
</dbReference>
<dbReference type="Pfam" id="PF07689">
    <property type="entry name" value="KaiB"/>
    <property type="match status" value="1"/>
</dbReference>
<dbReference type="PANTHER" id="PTHR41709:SF2">
    <property type="entry name" value="CIRCADIAN CLOCK PROTEIN KAIB2"/>
    <property type="match status" value="1"/>
</dbReference>
<accession>A0A1D8TVA7</accession>
<dbReference type="InterPro" id="IPR039022">
    <property type="entry name" value="KaiB-like"/>
</dbReference>
<organism evidence="3 4">
    <name type="scientific">Moorena producens PAL-8-15-08-1</name>
    <dbReference type="NCBI Taxonomy" id="1458985"/>
    <lineage>
        <taxon>Bacteria</taxon>
        <taxon>Bacillati</taxon>
        <taxon>Cyanobacteriota</taxon>
        <taxon>Cyanophyceae</taxon>
        <taxon>Coleofasciculales</taxon>
        <taxon>Coleofasciculaceae</taxon>
        <taxon>Moorena</taxon>
    </lineage>
</organism>
<dbReference type="AlphaFoldDB" id="A0A1D8TVA7"/>
<name>A0A1D8TVA7_9CYAN</name>
<dbReference type="SUPFAM" id="SSF52833">
    <property type="entry name" value="Thioredoxin-like"/>
    <property type="match status" value="1"/>
</dbReference>
<dbReference type="EMBL" id="CP017599">
    <property type="protein sequence ID" value="AOX01396.1"/>
    <property type="molecule type" value="Genomic_DNA"/>
</dbReference>
<gene>
    <name evidence="3" type="ORF">BJP34_19880</name>
</gene>
<dbReference type="RefSeq" id="WP_070393838.1">
    <property type="nucleotide sequence ID" value="NZ_CP017599.1"/>
</dbReference>
<feature type="compositionally biased region" description="Low complexity" evidence="1">
    <location>
        <begin position="180"/>
        <end position="195"/>
    </location>
</feature>
<dbReference type="PANTHER" id="PTHR41709">
    <property type="entry name" value="KAIB-LIKE PROTEIN 1"/>
    <property type="match status" value="1"/>
</dbReference>
<feature type="domain" description="KaiB" evidence="2">
    <location>
        <begin position="224"/>
        <end position="305"/>
    </location>
</feature>